<reference evidence="2 3" key="1">
    <citation type="submission" date="2017-11" db="EMBL/GenBank/DDBJ databases">
        <title>Genomic Encyclopedia of Type Strains, Phase III (KMG-III): the genomes of soil and plant-associated and newly described type strains.</title>
        <authorList>
            <person name="Whitman W."/>
        </authorList>
    </citation>
    <scope>NUCLEOTIDE SEQUENCE [LARGE SCALE GENOMIC DNA]</scope>
    <source>
        <strain evidence="2 3">CGMCC 1.12274</strain>
    </source>
</reference>
<proteinExistence type="predicted"/>
<dbReference type="InterPro" id="IPR029069">
    <property type="entry name" value="HotDog_dom_sf"/>
</dbReference>
<dbReference type="CDD" id="cd03443">
    <property type="entry name" value="PaaI_thioesterase"/>
    <property type="match status" value="1"/>
</dbReference>
<dbReference type="GO" id="GO:0016790">
    <property type="term" value="F:thiolester hydrolase activity"/>
    <property type="evidence" value="ECO:0007669"/>
    <property type="project" value="UniProtKB-ARBA"/>
</dbReference>
<comment type="caution">
    <text evidence="2">The sequence shown here is derived from an EMBL/GenBank/DDBJ whole genome shotgun (WGS) entry which is preliminary data.</text>
</comment>
<dbReference type="RefSeq" id="WP_198519161.1">
    <property type="nucleotide sequence ID" value="NZ_PHUF01000003.1"/>
</dbReference>
<dbReference type="Proteomes" id="UP000232587">
    <property type="component" value="Unassembled WGS sequence"/>
</dbReference>
<name>A0A2N0HJG3_9SPHN</name>
<dbReference type="Pfam" id="PF03061">
    <property type="entry name" value="4HBT"/>
    <property type="match status" value="1"/>
</dbReference>
<gene>
    <name evidence="2" type="ORF">B0I00_1307</name>
</gene>
<evidence type="ECO:0000259" key="1">
    <source>
        <dbReference type="Pfam" id="PF03061"/>
    </source>
</evidence>
<dbReference type="AlphaFoldDB" id="A0A2N0HJG3"/>
<dbReference type="EMBL" id="PHUF01000003">
    <property type="protein sequence ID" value="PKB19079.1"/>
    <property type="molecule type" value="Genomic_DNA"/>
</dbReference>
<dbReference type="InterPro" id="IPR006683">
    <property type="entry name" value="Thioestr_dom"/>
</dbReference>
<accession>A0A2N0HJG3</accession>
<evidence type="ECO:0000313" key="2">
    <source>
        <dbReference type="EMBL" id="PKB19079.1"/>
    </source>
</evidence>
<dbReference type="SUPFAM" id="SSF54637">
    <property type="entry name" value="Thioesterase/thiol ester dehydrase-isomerase"/>
    <property type="match status" value="1"/>
</dbReference>
<protein>
    <submittedName>
        <fullName evidence="2">Acyl-coenzyme A thioesterase PaaI-like protein</fullName>
    </submittedName>
</protein>
<organism evidence="2 3">
    <name type="scientific">Novosphingobium kunmingense</name>
    <dbReference type="NCBI Taxonomy" id="1211806"/>
    <lineage>
        <taxon>Bacteria</taxon>
        <taxon>Pseudomonadati</taxon>
        <taxon>Pseudomonadota</taxon>
        <taxon>Alphaproteobacteria</taxon>
        <taxon>Sphingomonadales</taxon>
        <taxon>Sphingomonadaceae</taxon>
        <taxon>Novosphingobium</taxon>
    </lineage>
</organism>
<evidence type="ECO:0000313" key="3">
    <source>
        <dbReference type="Proteomes" id="UP000232587"/>
    </source>
</evidence>
<sequence>MSHEPHDKMQPDSPPTTVPWRLATAQDPDWAGWYHWEPADDFEDYAGPFYCQPDGKGIVCGFMPEAKNRNGGGNIHGGSLMTFADYALFMIAGGMDANIHGVTVTMNCEFVGAAEPGRLLTARGEVVRAGLSMVFVRGMIDDAGRNVLAFSGTIKRINRRS</sequence>
<keyword evidence="3" id="KW-1185">Reference proteome</keyword>
<dbReference type="Gene3D" id="3.10.129.10">
    <property type="entry name" value="Hotdog Thioesterase"/>
    <property type="match status" value="1"/>
</dbReference>
<feature type="domain" description="Thioesterase" evidence="1">
    <location>
        <begin position="72"/>
        <end position="147"/>
    </location>
</feature>